<accession>A0A2U2BGD2</accession>
<dbReference type="InterPro" id="IPR036388">
    <property type="entry name" value="WH-like_DNA-bd_sf"/>
</dbReference>
<dbReference type="EMBL" id="QEXO01000004">
    <property type="protein sequence ID" value="PWE13052.1"/>
    <property type="molecule type" value="Genomic_DNA"/>
</dbReference>
<evidence type="ECO:0000313" key="3">
    <source>
        <dbReference type="Proteomes" id="UP000245216"/>
    </source>
</evidence>
<proteinExistence type="predicted"/>
<sequence length="248" mass="27120">MSTIIMSQCWPLQGMTPAQKAVLVSLADNANDQGVCWPSVESIAMRTCLSERSVQNSIKWLIEQGALHAQQRNGRSTVYTVTPAAFAPPQQLRGANKDETPANNDRTPAAFAPTPATAAPRTVNEPSRNRKEPSNTGAGKKSKQPDEIEIELPDWLPADAWTDWVEHRREIKAPLTQRAAELSIKTLAKLKAQGNNPVEVIEQSVLSGKWTALYPVKDRHGGQAGTAKQHMNFDGKNYGEGIGDDGRF</sequence>
<reference evidence="2 3" key="2">
    <citation type="submission" date="2018-05" db="EMBL/GenBank/DDBJ databases">
        <authorList>
            <person name="Lanie J.A."/>
            <person name="Ng W.-L."/>
            <person name="Kazmierczak K.M."/>
            <person name="Andrzejewski T.M."/>
            <person name="Davidsen T.M."/>
            <person name="Wayne K.J."/>
            <person name="Tettelin H."/>
            <person name="Glass J.I."/>
            <person name="Rusch D."/>
            <person name="Podicherti R."/>
            <person name="Tsui H.-C.T."/>
            <person name="Winkler M.E."/>
        </authorList>
    </citation>
    <scope>NUCLEOTIDE SEQUENCE [LARGE SCALE GENOMIC DNA]</scope>
    <source>
        <strain evidence="2 3">YBY</strain>
    </source>
</reference>
<feature type="region of interest" description="Disordered" evidence="1">
    <location>
        <begin position="221"/>
        <end position="248"/>
    </location>
</feature>
<dbReference type="Gene3D" id="1.10.10.10">
    <property type="entry name" value="Winged helix-like DNA-binding domain superfamily/Winged helix DNA-binding domain"/>
    <property type="match status" value="1"/>
</dbReference>
<evidence type="ECO:0000256" key="1">
    <source>
        <dbReference type="SAM" id="MobiDB-lite"/>
    </source>
</evidence>
<feature type="region of interest" description="Disordered" evidence="1">
    <location>
        <begin position="86"/>
        <end position="147"/>
    </location>
</feature>
<dbReference type="InterPro" id="IPR036390">
    <property type="entry name" value="WH_DNA-bd_sf"/>
</dbReference>
<evidence type="ECO:0000313" key="2">
    <source>
        <dbReference type="EMBL" id="PWE13052.1"/>
    </source>
</evidence>
<reference evidence="2 3" key="1">
    <citation type="submission" date="2018-05" db="EMBL/GenBank/DDBJ databases">
        <title>Genome Sequence of an Efficient Indole-Degrading Bacterium, Alcaligenes sp.YBY.</title>
        <authorList>
            <person name="Yang B."/>
        </authorList>
    </citation>
    <scope>NUCLEOTIDE SEQUENCE [LARGE SCALE GENOMIC DNA]</scope>
    <source>
        <strain evidence="2 3">YBY</strain>
    </source>
</reference>
<gene>
    <name evidence="2" type="ORF">DF183_14555</name>
</gene>
<dbReference type="SUPFAM" id="SSF46785">
    <property type="entry name" value="Winged helix' DNA-binding domain"/>
    <property type="match status" value="1"/>
</dbReference>
<comment type="caution">
    <text evidence="2">The sequence shown here is derived from an EMBL/GenBank/DDBJ whole genome shotgun (WGS) entry which is preliminary data.</text>
</comment>
<dbReference type="Pfam" id="PF13730">
    <property type="entry name" value="HTH_36"/>
    <property type="match status" value="1"/>
</dbReference>
<dbReference type="RefSeq" id="WP_109089426.1">
    <property type="nucleotide sequence ID" value="NZ_QEXO01000004.1"/>
</dbReference>
<dbReference type="AlphaFoldDB" id="A0A2U2BGD2"/>
<dbReference type="Proteomes" id="UP000245216">
    <property type="component" value="Unassembled WGS sequence"/>
</dbReference>
<organism evidence="2 3">
    <name type="scientific">Alcaligenes faecalis</name>
    <dbReference type="NCBI Taxonomy" id="511"/>
    <lineage>
        <taxon>Bacteria</taxon>
        <taxon>Pseudomonadati</taxon>
        <taxon>Pseudomonadota</taxon>
        <taxon>Betaproteobacteria</taxon>
        <taxon>Burkholderiales</taxon>
        <taxon>Alcaligenaceae</taxon>
        <taxon>Alcaligenes</taxon>
    </lineage>
</organism>
<feature type="compositionally biased region" description="Low complexity" evidence="1">
    <location>
        <begin position="106"/>
        <end position="122"/>
    </location>
</feature>
<evidence type="ECO:0008006" key="4">
    <source>
        <dbReference type="Google" id="ProtNLM"/>
    </source>
</evidence>
<protein>
    <recommendedName>
        <fullName evidence="4">Helix-turn-helix domain-containing protein</fullName>
    </recommendedName>
</protein>
<name>A0A2U2BGD2_ALCFA</name>